<keyword evidence="4" id="KW-0326">Glycosidase</keyword>
<keyword evidence="3 4" id="KW-0624">Polysaccharide degradation</keyword>
<dbReference type="EC" id="3.2.1.2" evidence="4"/>
<comment type="catalytic activity">
    <reaction evidence="4">
        <text>Hydrolysis of (1-&gt;4)-alpha-D-glucosidic linkages in polysaccharides so as to remove successive maltose units from the non-reducing ends of the chains.</text>
        <dbReference type="EC" id="3.2.1.2"/>
    </reaction>
</comment>
<dbReference type="PANTHER" id="PTHR31352:SF3">
    <property type="entry name" value="INACTIVE BETA-AMYLASE 9"/>
    <property type="match status" value="1"/>
</dbReference>
<keyword evidence="6" id="KW-1185">Reference proteome</keyword>
<dbReference type="Gene3D" id="3.20.20.80">
    <property type="entry name" value="Glycosidases"/>
    <property type="match status" value="1"/>
</dbReference>
<sequence>MQNDGVKLFVGMPLDTVSKSNTINHARAISAGLKALKLLGVDGVELPVWWGIAENEIMGKYEWTAYLAVVEMVQKLGLKLHVSLCFHASQECKIPLPEWVSRNGEVDPNIYFMDRLGQQYKDCLSLAVDDVPVLDGKTPVDVYKEFCENFKSAFSPFLGSTITGISIGLGPDGELRYPSHHGRVKSNYHGAGEFQCYDKNMLSNLKQHAEKHGNPLWGLGGPHDAPAYDNCPISGGFFMENGGSWETPYGDFFLSWYSNQLISHGDRILSLAASAFKDASITGLKRIRKNLMDENAVADLFMYQRMGAYFFSPEHFSLFAQFVRGLNQPIQSLDDLTVEKGDDIESIPGSSLHMQTA</sequence>
<name>A0ABR0UKJ0_REHGL</name>
<keyword evidence="2 4" id="KW-0119">Carbohydrate metabolism</keyword>
<evidence type="ECO:0000256" key="3">
    <source>
        <dbReference type="ARBA" id="ARBA00023326"/>
    </source>
</evidence>
<dbReference type="PANTHER" id="PTHR31352">
    <property type="entry name" value="BETA-AMYLASE 1, CHLOROPLASTIC"/>
    <property type="match status" value="1"/>
</dbReference>
<accession>A0ABR0UKJ0</accession>
<dbReference type="Proteomes" id="UP001318860">
    <property type="component" value="Unassembled WGS sequence"/>
</dbReference>
<comment type="similarity">
    <text evidence="1 4">Belongs to the glycosyl hydrolase 14 family.</text>
</comment>
<reference evidence="5 6" key="1">
    <citation type="journal article" date="2021" name="Comput. Struct. Biotechnol. J.">
        <title>De novo genome assembly of the potent medicinal plant Rehmannia glutinosa using nanopore technology.</title>
        <authorList>
            <person name="Ma L."/>
            <person name="Dong C."/>
            <person name="Song C."/>
            <person name="Wang X."/>
            <person name="Zheng X."/>
            <person name="Niu Y."/>
            <person name="Chen S."/>
            <person name="Feng W."/>
        </authorList>
    </citation>
    <scope>NUCLEOTIDE SEQUENCE [LARGE SCALE GENOMIC DNA]</scope>
    <source>
        <strain evidence="5">DH-2019</strain>
    </source>
</reference>
<evidence type="ECO:0000256" key="1">
    <source>
        <dbReference type="ARBA" id="ARBA00005652"/>
    </source>
</evidence>
<dbReference type="InterPro" id="IPR001554">
    <property type="entry name" value="Glyco_hydro_14"/>
</dbReference>
<dbReference type="Pfam" id="PF01373">
    <property type="entry name" value="Glyco_hydro_14"/>
    <property type="match status" value="1"/>
</dbReference>
<dbReference type="EMBL" id="JABTTQ020002618">
    <property type="protein sequence ID" value="KAK6122961.1"/>
    <property type="molecule type" value="Genomic_DNA"/>
</dbReference>
<dbReference type="PRINTS" id="PR00750">
    <property type="entry name" value="BETAAMYLASE"/>
</dbReference>
<keyword evidence="4" id="KW-0378">Hydrolase</keyword>
<comment type="caution">
    <text evidence="5">The sequence shown here is derived from an EMBL/GenBank/DDBJ whole genome shotgun (WGS) entry which is preliminary data.</text>
</comment>
<dbReference type="InterPro" id="IPR017853">
    <property type="entry name" value="GH"/>
</dbReference>
<protein>
    <recommendedName>
        <fullName evidence="4">Beta-amylase</fullName>
        <ecNumber evidence="4">3.2.1.2</ecNumber>
    </recommendedName>
</protein>
<evidence type="ECO:0000313" key="5">
    <source>
        <dbReference type="EMBL" id="KAK6122961.1"/>
    </source>
</evidence>
<evidence type="ECO:0000256" key="4">
    <source>
        <dbReference type="RuleBase" id="RU000509"/>
    </source>
</evidence>
<proteinExistence type="inferred from homology"/>
<organism evidence="5 6">
    <name type="scientific">Rehmannia glutinosa</name>
    <name type="common">Chinese foxglove</name>
    <dbReference type="NCBI Taxonomy" id="99300"/>
    <lineage>
        <taxon>Eukaryota</taxon>
        <taxon>Viridiplantae</taxon>
        <taxon>Streptophyta</taxon>
        <taxon>Embryophyta</taxon>
        <taxon>Tracheophyta</taxon>
        <taxon>Spermatophyta</taxon>
        <taxon>Magnoliopsida</taxon>
        <taxon>eudicotyledons</taxon>
        <taxon>Gunneridae</taxon>
        <taxon>Pentapetalae</taxon>
        <taxon>asterids</taxon>
        <taxon>lamiids</taxon>
        <taxon>Lamiales</taxon>
        <taxon>Orobanchaceae</taxon>
        <taxon>Rehmannieae</taxon>
        <taxon>Rehmannia</taxon>
    </lineage>
</organism>
<evidence type="ECO:0000256" key="2">
    <source>
        <dbReference type="ARBA" id="ARBA00023277"/>
    </source>
</evidence>
<gene>
    <name evidence="5" type="ORF">DH2020_043295</name>
</gene>
<dbReference type="SUPFAM" id="SSF51445">
    <property type="entry name" value="(Trans)glycosidases"/>
    <property type="match status" value="1"/>
</dbReference>
<evidence type="ECO:0000313" key="6">
    <source>
        <dbReference type="Proteomes" id="UP001318860"/>
    </source>
</evidence>